<dbReference type="AlphaFoldDB" id="A0AAD9SHC2"/>
<keyword evidence="5" id="KW-0539">Nucleus</keyword>
<dbReference type="InterPro" id="IPR007219">
    <property type="entry name" value="XnlR_reg_dom"/>
</dbReference>
<dbReference type="InterPro" id="IPR050987">
    <property type="entry name" value="AtrR-like"/>
</dbReference>
<accession>A0AAD9SHC2</accession>
<dbReference type="PANTHER" id="PTHR46910:SF37">
    <property type="entry name" value="ZN(II)2CYS6 TRANSCRIPTION FACTOR (EUROFUNG)"/>
    <property type="match status" value="1"/>
</dbReference>
<dbReference type="GO" id="GO:0003700">
    <property type="term" value="F:DNA-binding transcription factor activity"/>
    <property type="evidence" value="ECO:0007669"/>
    <property type="project" value="InterPro"/>
</dbReference>
<reference evidence="8" key="1">
    <citation type="submission" date="2023-06" db="EMBL/GenBank/DDBJ databases">
        <authorList>
            <person name="Noh H."/>
        </authorList>
    </citation>
    <scope>NUCLEOTIDE SEQUENCE</scope>
    <source>
        <strain evidence="8">DUCC20226</strain>
    </source>
</reference>
<keyword evidence="4" id="KW-0804">Transcription</keyword>
<dbReference type="CDD" id="cd12148">
    <property type="entry name" value="fungal_TF_MHR"/>
    <property type="match status" value="1"/>
</dbReference>
<proteinExistence type="predicted"/>
<gene>
    <name evidence="8" type="ORF">N8I77_006412</name>
</gene>
<dbReference type="GO" id="GO:0003677">
    <property type="term" value="F:DNA binding"/>
    <property type="evidence" value="ECO:0007669"/>
    <property type="project" value="UniProtKB-KW"/>
</dbReference>
<dbReference type="Pfam" id="PF04082">
    <property type="entry name" value="Fungal_trans"/>
    <property type="match status" value="1"/>
</dbReference>
<evidence type="ECO:0000256" key="3">
    <source>
        <dbReference type="ARBA" id="ARBA00023125"/>
    </source>
</evidence>
<evidence type="ECO:0000313" key="9">
    <source>
        <dbReference type="Proteomes" id="UP001265746"/>
    </source>
</evidence>
<dbReference type="PANTHER" id="PTHR46910">
    <property type="entry name" value="TRANSCRIPTION FACTOR PDR1"/>
    <property type="match status" value="1"/>
</dbReference>
<evidence type="ECO:0000256" key="1">
    <source>
        <dbReference type="ARBA" id="ARBA00004123"/>
    </source>
</evidence>
<evidence type="ECO:0000256" key="5">
    <source>
        <dbReference type="ARBA" id="ARBA00023242"/>
    </source>
</evidence>
<dbReference type="GO" id="GO:0006351">
    <property type="term" value="P:DNA-templated transcription"/>
    <property type="evidence" value="ECO:0007669"/>
    <property type="project" value="InterPro"/>
</dbReference>
<feature type="compositionally biased region" description="Polar residues" evidence="6">
    <location>
        <begin position="471"/>
        <end position="480"/>
    </location>
</feature>
<dbReference type="Proteomes" id="UP001265746">
    <property type="component" value="Unassembled WGS sequence"/>
</dbReference>
<dbReference type="EMBL" id="JAUJFL010000003">
    <property type="protein sequence ID" value="KAK2607760.1"/>
    <property type="molecule type" value="Genomic_DNA"/>
</dbReference>
<evidence type="ECO:0000256" key="4">
    <source>
        <dbReference type="ARBA" id="ARBA00023163"/>
    </source>
</evidence>
<evidence type="ECO:0000313" key="8">
    <source>
        <dbReference type="EMBL" id="KAK2607760.1"/>
    </source>
</evidence>
<comment type="subcellular location">
    <subcellularLocation>
        <location evidence="1">Nucleus</location>
    </subcellularLocation>
</comment>
<keyword evidence="2" id="KW-0805">Transcription regulation</keyword>
<keyword evidence="9" id="KW-1185">Reference proteome</keyword>
<comment type="caution">
    <text evidence="8">The sequence shown here is derived from an EMBL/GenBank/DDBJ whole genome shotgun (WGS) entry which is preliminary data.</text>
</comment>
<organism evidence="8 9">
    <name type="scientific">Phomopsis amygdali</name>
    <name type="common">Fusicoccum amygdali</name>
    <dbReference type="NCBI Taxonomy" id="1214568"/>
    <lineage>
        <taxon>Eukaryota</taxon>
        <taxon>Fungi</taxon>
        <taxon>Dikarya</taxon>
        <taxon>Ascomycota</taxon>
        <taxon>Pezizomycotina</taxon>
        <taxon>Sordariomycetes</taxon>
        <taxon>Sordariomycetidae</taxon>
        <taxon>Diaporthales</taxon>
        <taxon>Diaporthaceae</taxon>
        <taxon>Diaporthe</taxon>
    </lineage>
</organism>
<evidence type="ECO:0000256" key="2">
    <source>
        <dbReference type="ARBA" id="ARBA00023015"/>
    </source>
</evidence>
<dbReference type="GO" id="GO:0008270">
    <property type="term" value="F:zinc ion binding"/>
    <property type="evidence" value="ECO:0007669"/>
    <property type="project" value="InterPro"/>
</dbReference>
<protein>
    <recommendedName>
        <fullName evidence="7">Xylanolytic transcriptional activator regulatory domain-containing protein</fullName>
    </recommendedName>
</protein>
<feature type="domain" description="Xylanolytic transcriptional activator regulatory" evidence="7">
    <location>
        <begin position="175"/>
        <end position="242"/>
    </location>
</feature>
<evidence type="ECO:0000259" key="7">
    <source>
        <dbReference type="SMART" id="SM00906"/>
    </source>
</evidence>
<keyword evidence="3" id="KW-0238">DNA-binding</keyword>
<dbReference type="GO" id="GO:0005634">
    <property type="term" value="C:nucleus"/>
    <property type="evidence" value="ECO:0007669"/>
    <property type="project" value="UniProtKB-SubCell"/>
</dbReference>
<sequence>MTFFSDNKLLHISKQLQNNKVDELLGKITSVVQSRLPRHDTASSKPLQLARENRGIVLGASEANFYLEAYFTRAHPLYPFLDRKAFEDTMLAPTFLQEPQHNKAWLALYNAVLALGCQLCGKGSYQPGRGKSWGLFSTSMSVFPDLLSLPDSILVLQALTAMSLYSLSISCMAIEHVVIQEAARRAQNLRSHKLPESSTFIYQKAFWTLYSVEKISSFHFGRPSAFADHDISVPIPVVPEAIFGDYDWMLANARYGRLLSRAASSLFCAGVTGKTEEYFLEVIDQLERELEQWRMTTPVNGKPNDTFRINLIETSLLRTASVWTHLMYNSFRLALCRARLYLAARTRGLVSTVSQAESTSIMTEAARNVLELAAFIDVDPSTPFWFAAGIPMASLLVVFDVVISYPKHPETKTNLALLDVGGGHFSRIEYASAGWLPGSLLTQLSQIAREYVSRGKTDDGRSVPPGKPQTERVTSTSSEKVPQPALDSELGATSGPPLQPAFDTVPVSNGSLWKTMIVRRFGWLMHVAQITSGDQEVPLSDMLYFPMGDDPSQFGDGLLTGTDLMELFHSSIPWDYRMDE</sequence>
<evidence type="ECO:0000256" key="6">
    <source>
        <dbReference type="SAM" id="MobiDB-lite"/>
    </source>
</evidence>
<name>A0AAD9SHC2_PHOAM</name>
<dbReference type="SMART" id="SM00906">
    <property type="entry name" value="Fungal_trans"/>
    <property type="match status" value="1"/>
</dbReference>
<feature type="region of interest" description="Disordered" evidence="6">
    <location>
        <begin position="453"/>
        <end position="499"/>
    </location>
</feature>